<accession>A0A7Y6UP18</accession>
<name>A0A7Y6UP18_9HYPH</name>
<reference evidence="1 2" key="1">
    <citation type="submission" date="2020-06" db="EMBL/GenBank/DDBJ databases">
        <authorList>
            <person name="Grouzdev D.S."/>
        </authorList>
    </citation>
    <scope>NUCLEOTIDE SEQUENCE [LARGE SCALE GENOMIC DNA]</scope>
    <source>
        <strain evidence="1 2">HO-A22</strain>
    </source>
</reference>
<keyword evidence="2" id="KW-1185">Reference proteome</keyword>
<sequence>MKLEKIGRARLKLRLPLYRHVLADLKSRSLSEIFVAYAEASMQLDALRSSDHPDQSLIEEYERTCREIENSIEPYLRMFRPPLTMGGRSG</sequence>
<gene>
    <name evidence="1" type="ORF">HT585_15075</name>
</gene>
<protein>
    <submittedName>
        <fullName evidence="1">Uncharacterized protein</fullName>
    </submittedName>
</protein>
<dbReference type="EMBL" id="JABWDU010000003">
    <property type="protein sequence ID" value="NVD40188.1"/>
    <property type="molecule type" value="Genomic_DNA"/>
</dbReference>
<organism evidence="1 2">
    <name type="scientific">Ensifer oleiphilus</name>
    <dbReference type="NCBI Taxonomy" id="2742698"/>
    <lineage>
        <taxon>Bacteria</taxon>
        <taxon>Pseudomonadati</taxon>
        <taxon>Pseudomonadota</taxon>
        <taxon>Alphaproteobacteria</taxon>
        <taxon>Hyphomicrobiales</taxon>
        <taxon>Rhizobiaceae</taxon>
        <taxon>Sinorhizobium/Ensifer group</taxon>
        <taxon>Ensifer</taxon>
    </lineage>
</organism>
<dbReference type="RefSeq" id="WP_176353701.1">
    <property type="nucleotide sequence ID" value="NZ_JABWDU010000003.1"/>
</dbReference>
<evidence type="ECO:0000313" key="2">
    <source>
        <dbReference type="Proteomes" id="UP000520198"/>
    </source>
</evidence>
<dbReference type="Proteomes" id="UP000520198">
    <property type="component" value="Unassembled WGS sequence"/>
</dbReference>
<comment type="caution">
    <text evidence="1">The sequence shown here is derived from an EMBL/GenBank/DDBJ whole genome shotgun (WGS) entry which is preliminary data.</text>
</comment>
<proteinExistence type="predicted"/>
<dbReference type="AlphaFoldDB" id="A0A7Y6UP18"/>
<evidence type="ECO:0000313" key="1">
    <source>
        <dbReference type="EMBL" id="NVD40188.1"/>
    </source>
</evidence>